<dbReference type="InterPro" id="IPR009057">
    <property type="entry name" value="Homeodomain-like_sf"/>
</dbReference>
<dbReference type="PANTHER" id="PTHR30055:SF235">
    <property type="entry name" value="TRANSCRIPTIONAL REGULATORY PROTEIN"/>
    <property type="match status" value="1"/>
</dbReference>
<reference evidence="4" key="2">
    <citation type="submission" date="2020-09" db="EMBL/GenBank/DDBJ databases">
        <authorList>
            <person name="Sun Q."/>
            <person name="Zhou Y."/>
        </authorList>
    </citation>
    <scope>NUCLEOTIDE SEQUENCE</scope>
    <source>
        <strain evidence="4">CGMCC 1.6293</strain>
    </source>
</reference>
<evidence type="ECO:0000313" key="5">
    <source>
        <dbReference type="Proteomes" id="UP000649829"/>
    </source>
</evidence>
<evidence type="ECO:0000256" key="2">
    <source>
        <dbReference type="PROSITE-ProRule" id="PRU00335"/>
    </source>
</evidence>
<accession>A0A917T453</accession>
<name>A0A917T453_9RHOB</name>
<dbReference type="PANTHER" id="PTHR30055">
    <property type="entry name" value="HTH-TYPE TRANSCRIPTIONAL REGULATOR RUTR"/>
    <property type="match status" value="1"/>
</dbReference>
<keyword evidence="5" id="KW-1185">Reference proteome</keyword>
<dbReference type="Pfam" id="PF17939">
    <property type="entry name" value="TetR_C_30"/>
    <property type="match status" value="1"/>
</dbReference>
<comment type="caution">
    <text evidence="4">The sequence shown here is derived from an EMBL/GenBank/DDBJ whole genome shotgun (WGS) entry which is preliminary data.</text>
</comment>
<sequence>MSLKRLSEPEAPAARRILDAAELLFSRQGVVATSVRQITREAEVNVASVNYYFGSKDDLAEAVFERVIARVTEERLTGLGHILSAAAAAGEAPDLARIVSSFVEPYMGDGNEDQGVLMARFILSHRLEPSDTTRRIVGEYLNPMARAYVDAFAKAVPGAETGDLFWRYLLMVSTTILTSTEDRAADRLSALSEGRASVADRGVARDALVAFAVAGIRNSAPVAFVPGTLDQPD</sequence>
<dbReference type="InterPro" id="IPR023772">
    <property type="entry name" value="DNA-bd_HTH_TetR-type_CS"/>
</dbReference>
<keyword evidence="1 2" id="KW-0238">DNA-binding</keyword>
<dbReference type="GO" id="GO:0003700">
    <property type="term" value="F:DNA-binding transcription factor activity"/>
    <property type="evidence" value="ECO:0007669"/>
    <property type="project" value="TreeGrafter"/>
</dbReference>
<dbReference type="Gene3D" id="1.10.357.10">
    <property type="entry name" value="Tetracycline Repressor, domain 2"/>
    <property type="match status" value="1"/>
</dbReference>
<dbReference type="PROSITE" id="PS50977">
    <property type="entry name" value="HTH_TETR_2"/>
    <property type="match status" value="1"/>
</dbReference>
<reference evidence="4" key="1">
    <citation type="journal article" date="2014" name="Int. J. Syst. Evol. Microbiol.">
        <title>Complete genome sequence of Corynebacterium casei LMG S-19264T (=DSM 44701T), isolated from a smear-ripened cheese.</title>
        <authorList>
            <consortium name="US DOE Joint Genome Institute (JGI-PGF)"/>
            <person name="Walter F."/>
            <person name="Albersmeier A."/>
            <person name="Kalinowski J."/>
            <person name="Ruckert C."/>
        </authorList>
    </citation>
    <scope>NUCLEOTIDE SEQUENCE</scope>
    <source>
        <strain evidence="4">CGMCC 1.6293</strain>
    </source>
</reference>
<dbReference type="AlphaFoldDB" id="A0A917T453"/>
<feature type="domain" description="HTH tetR-type" evidence="3">
    <location>
        <begin position="11"/>
        <end position="71"/>
    </location>
</feature>
<dbReference type="InterPro" id="IPR036271">
    <property type="entry name" value="Tet_transcr_reg_TetR-rel_C_sf"/>
</dbReference>
<feature type="DNA-binding region" description="H-T-H motif" evidence="2">
    <location>
        <begin position="34"/>
        <end position="53"/>
    </location>
</feature>
<dbReference type="SUPFAM" id="SSF46689">
    <property type="entry name" value="Homeodomain-like"/>
    <property type="match status" value="1"/>
</dbReference>
<protein>
    <submittedName>
        <fullName evidence="4">TetR family transcriptional regulator</fullName>
    </submittedName>
</protein>
<dbReference type="InterPro" id="IPR041586">
    <property type="entry name" value="PsrA_TetR_C"/>
</dbReference>
<dbReference type="Proteomes" id="UP000649829">
    <property type="component" value="Unassembled WGS sequence"/>
</dbReference>
<evidence type="ECO:0000313" key="4">
    <source>
        <dbReference type="EMBL" id="GGM09093.1"/>
    </source>
</evidence>
<evidence type="ECO:0000256" key="1">
    <source>
        <dbReference type="ARBA" id="ARBA00023125"/>
    </source>
</evidence>
<dbReference type="InterPro" id="IPR001647">
    <property type="entry name" value="HTH_TetR"/>
</dbReference>
<dbReference type="EMBL" id="BMLF01000002">
    <property type="protein sequence ID" value="GGM09093.1"/>
    <property type="molecule type" value="Genomic_DNA"/>
</dbReference>
<dbReference type="GO" id="GO:0000976">
    <property type="term" value="F:transcription cis-regulatory region binding"/>
    <property type="evidence" value="ECO:0007669"/>
    <property type="project" value="TreeGrafter"/>
</dbReference>
<dbReference type="PROSITE" id="PS01081">
    <property type="entry name" value="HTH_TETR_1"/>
    <property type="match status" value="1"/>
</dbReference>
<evidence type="ECO:0000259" key="3">
    <source>
        <dbReference type="PROSITE" id="PS50977"/>
    </source>
</evidence>
<dbReference type="RefSeq" id="WP_084178391.1">
    <property type="nucleotide sequence ID" value="NZ_BMLF01000002.1"/>
</dbReference>
<organism evidence="4 5">
    <name type="scientific">Pseudooceanicola nanhaiensis</name>
    <dbReference type="NCBI Taxonomy" id="375761"/>
    <lineage>
        <taxon>Bacteria</taxon>
        <taxon>Pseudomonadati</taxon>
        <taxon>Pseudomonadota</taxon>
        <taxon>Alphaproteobacteria</taxon>
        <taxon>Rhodobacterales</taxon>
        <taxon>Paracoccaceae</taxon>
        <taxon>Pseudooceanicola</taxon>
    </lineage>
</organism>
<dbReference type="Pfam" id="PF00440">
    <property type="entry name" value="TetR_N"/>
    <property type="match status" value="1"/>
</dbReference>
<gene>
    <name evidence="4" type="ORF">GCM10011534_33890</name>
</gene>
<dbReference type="SUPFAM" id="SSF48498">
    <property type="entry name" value="Tetracyclin repressor-like, C-terminal domain"/>
    <property type="match status" value="1"/>
</dbReference>
<dbReference type="PRINTS" id="PR00455">
    <property type="entry name" value="HTHTETR"/>
</dbReference>
<dbReference type="InterPro" id="IPR050109">
    <property type="entry name" value="HTH-type_TetR-like_transc_reg"/>
</dbReference>
<proteinExistence type="predicted"/>